<dbReference type="OrthoDB" id="5796350at2759"/>
<dbReference type="OMA" id="VRTEVIF"/>
<keyword evidence="2" id="KW-1185">Reference proteome</keyword>
<dbReference type="EMBL" id="UYRX01001419">
    <property type="protein sequence ID" value="VDK89575.1"/>
    <property type="molecule type" value="Genomic_DNA"/>
</dbReference>
<feature type="non-terminal residue" evidence="1">
    <location>
        <position position="1"/>
    </location>
</feature>
<proteinExistence type="predicted"/>
<protein>
    <submittedName>
        <fullName evidence="1">Uncharacterized protein</fullName>
    </submittedName>
</protein>
<evidence type="ECO:0000313" key="2">
    <source>
        <dbReference type="Proteomes" id="UP000277928"/>
    </source>
</evidence>
<reference evidence="1 2" key="1">
    <citation type="submission" date="2018-08" db="EMBL/GenBank/DDBJ databases">
        <authorList>
            <person name="Laetsch R D."/>
            <person name="Stevens L."/>
            <person name="Kumar S."/>
            <person name="Blaxter L. M."/>
        </authorList>
    </citation>
    <scope>NUCLEOTIDE SEQUENCE [LARGE SCALE GENOMIC DNA]</scope>
</reference>
<dbReference type="AlphaFoldDB" id="A0A3P6U659"/>
<name>A0A3P6U659_LITSI</name>
<gene>
    <name evidence="1" type="ORF">NLS_LOCUS9187</name>
</gene>
<dbReference type="Proteomes" id="UP000277928">
    <property type="component" value="Unassembled WGS sequence"/>
</dbReference>
<organism evidence="1 2">
    <name type="scientific">Litomosoides sigmodontis</name>
    <name type="common">Filarial nematode worm</name>
    <dbReference type="NCBI Taxonomy" id="42156"/>
    <lineage>
        <taxon>Eukaryota</taxon>
        <taxon>Metazoa</taxon>
        <taxon>Ecdysozoa</taxon>
        <taxon>Nematoda</taxon>
        <taxon>Chromadorea</taxon>
        <taxon>Rhabditida</taxon>
        <taxon>Spirurina</taxon>
        <taxon>Spiruromorpha</taxon>
        <taxon>Filarioidea</taxon>
        <taxon>Onchocercidae</taxon>
        <taxon>Litomosoides</taxon>
    </lineage>
</organism>
<evidence type="ECO:0000313" key="1">
    <source>
        <dbReference type="EMBL" id="VDK89575.1"/>
    </source>
</evidence>
<accession>A0A3P6U659</accession>
<sequence length="729" mass="83288">SVIKRGNIGLWMAITLGCMKELQQQFLEGIVTYCDDRLARIWIEVAKCEREINFAYRSRHFNLGDWLAVSLVTDEVCKITPLLETRVLKIGVAQVKTEVVFRRCSEKIGHGTIIQSKHFNRVAVFSPFTGIIMDRNYRVYVERIPRDQQWNEEESGVYWFVPSNQIPELISKEAATSKEPASDMQLIGPLVGVVVSKAIKHTIVWTPTLGEGICENHGNLLLGRWIEFMAHPYLGNHISTKFRIVDWKIVDPILRCVPLYNDIMLISTIYIPQWPMNNLIVDWIGPITDRHYVLEKAVRSFGVGHMYEVMLKRSKKGLEEVLTWDVYRVLNESKRSGIVCYVDIRKLSALVYIQNVDGGNGRMLRVDLKIFETVPALGDWFDFKTYGNSQFWNVLSAMKSRKLCTSRIIDGQLQVETEVVLTDKISTEGHRVMFSAVLGAVIDDANKLSNISLDTSQKYTVWCTALQVTVPGDPCWRITNFWTLTVKGGVSIKSKLNADVEKIDDASYVGIVVSEFRTGCFAWTSSLGEIICYCKGSLRIGDWIRFWILRRNKERCSDKPFYISKWQKIDGPYLTREENKTAVVTVELMIPENYSTIQLPTLPFFGEVLDRNYYFGANIDHIRGHVIEEPLHKQNSIHPRAVEVDVDPVKADVVTTPLHKQNSIHPRAVEVDVDPVKADVVTTPLDNAELDPVICSMKLLLMSKEVRETIKTNYVEEYAALCRYFDLVS</sequence>